<dbReference type="EMBL" id="GFPF01001920">
    <property type="protein sequence ID" value="MAA13066.1"/>
    <property type="molecule type" value="Transcribed_RNA"/>
</dbReference>
<organism evidence="1">
    <name type="scientific">Rhipicephalus zambeziensis</name>
    <dbReference type="NCBI Taxonomy" id="60191"/>
    <lineage>
        <taxon>Eukaryota</taxon>
        <taxon>Metazoa</taxon>
        <taxon>Ecdysozoa</taxon>
        <taxon>Arthropoda</taxon>
        <taxon>Chelicerata</taxon>
        <taxon>Arachnida</taxon>
        <taxon>Acari</taxon>
        <taxon>Parasitiformes</taxon>
        <taxon>Ixodida</taxon>
        <taxon>Ixodoidea</taxon>
        <taxon>Ixodidae</taxon>
        <taxon>Rhipicephalinae</taxon>
        <taxon>Rhipicephalus</taxon>
        <taxon>Rhipicephalus</taxon>
    </lineage>
</organism>
<reference evidence="1" key="1">
    <citation type="journal article" date="2017" name="Parasit. Vectors">
        <title>Sialotranscriptomics of Rhipicephalus zambeziensis reveals intricate expression profiles of secretory proteins and suggests tight temporal transcriptional regulation during blood-feeding.</title>
        <authorList>
            <person name="de Castro M.H."/>
            <person name="de Klerk D."/>
            <person name="Pienaar R."/>
            <person name="Rees D.J.G."/>
            <person name="Mans B.J."/>
        </authorList>
    </citation>
    <scope>NUCLEOTIDE SEQUENCE</scope>
    <source>
        <tissue evidence="1">Salivary glands</tissue>
    </source>
</reference>
<dbReference type="AlphaFoldDB" id="A0A224Y674"/>
<protein>
    <submittedName>
        <fullName evidence="1">Uncharacterized protein</fullName>
    </submittedName>
</protein>
<name>A0A224Y674_9ACAR</name>
<sequence length="89" mass="10767">MVFRTRKPRLLLLFITLLHIHLFLLSLKLYTYSHILYKVLLLLNMTIQHSINTKSRLFITFNKFTCKKIFCDILRSFHKQTFITAAERH</sequence>
<evidence type="ECO:0000313" key="1">
    <source>
        <dbReference type="EMBL" id="MAA13066.1"/>
    </source>
</evidence>
<accession>A0A224Y674</accession>
<proteinExistence type="predicted"/>